<comment type="caution">
    <text evidence="10">The sequence shown here is derived from an EMBL/GenBank/DDBJ whole genome shotgun (WGS) entry which is preliminary data.</text>
</comment>
<keyword evidence="3 7" id="KW-1134">Transmembrane beta strand</keyword>
<dbReference type="Pfam" id="PF13715">
    <property type="entry name" value="CarbopepD_reg_2"/>
    <property type="match status" value="1"/>
</dbReference>
<accession>A0A2S7IJK0</accession>
<comment type="subcellular location">
    <subcellularLocation>
        <location evidence="1 7">Cell outer membrane</location>
        <topology evidence="1 7">Multi-pass membrane protein</topology>
    </subcellularLocation>
</comment>
<name>A0A2S7IJK0_9BACT</name>
<dbReference type="NCBIfam" id="TIGR04056">
    <property type="entry name" value="OMP_RagA_SusC"/>
    <property type="match status" value="1"/>
</dbReference>
<dbReference type="InterPro" id="IPR008969">
    <property type="entry name" value="CarboxyPept-like_regulatory"/>
</dbReference>
<sequence>MKNLLFVTLLLLSARFGSAQTAEIRGHVVSDTKTPVIGATIRVKGTTRGSISDANGDFTLRANDRDTLQVSAIGYQPAEIAVVLGIRNIITLIDKQQDLNEVVVVGFGEQKKLALTGAISSVGTKELTQSPVANLSNALAGRLPGLTTLQTSGEPGYDGSQLWIRGMATFTGNQSPLILVDGVERAFGSIDANEVATVSILKDAASTAVYGVRGANGVVLVTTRRGTEGRSSITATVQQGVQMPTRLPKYLDSYDALTLYRTALNNDGKNSAMYTDEYLNKFRDRSKPSYEYLYPNVNWLDEMLRPSATMMQANINVSGGTSSVRHFVSLSYLRQNGLYNFADQIKDYDIQARSNRYNFRSNIDLDINKYLMMELNLGSIIRDNNFPPISAGDIFGALQSMQPWLYPMTNPDGSISGLDSKATNPYGRMTQGGYQRNFENTLQATSGFTLQLPFVTQGLSVRGRLSFDSYGYRNVRRIKNLWTYQYSLADENETDLSKGTYRRIWEGTNTLSYDVTANSNRRTWLELYANYSRIFAQKHAVTGMLLYNQQSYFDQVGTGDAIGGLPFKYNGFVGRGTYAYNDTYFAEVNFGYNGSENFPAGRRYDLFPSMSAAWIMSNEAFMKELSFVSLFKWRGSVGTVGNDKIGQRRFLYQSTWTLATDGYRFGRDYNGVNYGGAAEDMLGATNVTWEKALKYNLGMDLGFFNDALTFTGDAFYERRNNILAQPGTVPATLGITSLPYLNLGEVQNKGFELEAQLRKRFRNINYFIKGNVSYAQNKILQMDEPSYQDRPYIKRTGRSINEQYSMIAVGLFQSQEDIDASPDQSQYGRIIPGDIKFKDMNGDNVINELDRAYNGKLTVPTTMAGFAFGVNTGNLDVSVLFQGAFGGNVWLTGNAVWPFDGDVGVMADVKDNYWTPENPNAKYPRLTSSNNVNNNQISTYWMTSRNYVRLKNVEIGYSLPKTLLSKIGVKTARLFVNGINLITWDKLKIFDPEIPNDSRNYPQQKVFNGGLTIGL</sequence>
<dbReference type="Proteomes" id="UP000239590">
    <property type="component" value="Unassembled WGS sequence"/>
</dbReference>
<dbReference type="PROSITE" id="PS52016">
    <property type="entry name" value="TONB_DEPENDENT_REC_3"/>
    <property type="match status" value="1"/>
</dbReference>
<dbReference type="SUPFAM" id="SSF49464">
    <property type="entry name" value="Carboxypeptidase regulatory domain-like"/>
    <property type="match status" value="1"/>
</dbReference>
<dbReference type="InterPro" id="IPR023996">
    <property type="entry name" value="TonB-dep_OMP_SusC/RagA"/>
</dbReference>
<evidence type="ECO:0000256" key="2">
    <source>
        <dbReference type="ARBA" id="ARBA00022448"/>
    </source>
</evidence>
<keyword evidence="8" id="KW-0732">Signal</keyword>
<dbReference type="Gene3D" id="2.170.130.10">
    <property type="entry name" value="TonB-dependent receptor, plug domain"/>
    <property type="match status" value="1"/>
</dbReference>
<keyword evidence="6 7" id="KW-0998">Cell outer membrane</keyword>
<evidence type="ECO:0000256" key="1">
    <source>
        <dbReference type="ARBA" id="ARBA00004571"/>
    </source>
</evidence>
<dbReference type="AlphaFoldDB" id="A0A2S7IJK0"/>
<proteinExistence type="inferred from homology"/>
<comment type="similarity">
    <text evidence="7">Belongs to the TonB-dependent receptor family.</text>
</comment>
<dbReference type="InterPro" id="IPR037066">
    <property type="entry name" value="Plug_dom_sf"/>
</dbReference>
<dbReference type="SUPFAM" id="SSF56935">
    <property type="entry name" value="Porins"/>
    <property type="match status" value="1"/>
</dbReference>
<dbReference type="FunFam" id="2.170.130.10:FF:000003">
    <property type="entry name" value="SusC/RagA family TonB-linked outer membrane protein"/>
    <property type="match status" value="1"/>
</dbReference>
<dbReference type="InterPro" id="IPR036942">
    <property type="entry name" value="Beta-barrel_TonB_sf"/>
</dbReference>
<evidence type="ECO:0000259" key="9">
    <source>
        <dbReference type="Pfam" id="PF07715"/>
    </source>
</evidence>
<gene>
    <name evidence="10" type="ORF">C5O19_15585</name>
</gene>
<protein>
    <submittedName>
        <fullName evidence="10">TonB-dependent receptor</fullName>
    </submittedName>
</protein>
<evidence type="ECO:0000256" key="7">
    <source>
        <dbReference type="PROSITE-ProRule" id="PRU01360"/>
    </source>
</evidence>
<keyword evidence="2 7" id="KW-0813">Transport</keyword>
<evidence type="ECO:0000313" key="11">
    <source>
        <dbReference type="Proteomes" id="UP000239590"/>
    </source>
</evidence>
<keyword evidence="10" id="KW-0675">Receptor</keyword>
<keyword evidence="11" id="KW-1185">Reference proteome</keyword>
<evidence type="ECO:0000313" key="10">
    <source>
        <dbReference type="EMBL" id="PQA56762.1"/>
    </source>
</evidence>
<organism evidence="10 11">
    <name type="scientific">Siphonobacter curvatus</name>
    <dbReference type="NCBI Taxonomy" id="2094562"/>
    <lineage>
        <taxon>Bacteria</taxon>
        <taxon>Pseudomonadati</taxon>
        <taxon>Bacteroidota</taxon>
        <taxon>Cytophagia</taxon>
        <taxon>Cytophagales</taxon>
        <taxon>Cytophagaceae</taxon>
        <taxon>Siphonobacter</taxon>
    </lineage>
</organism>
<dbReference type="Gene3D" id="2.60.40.1120">
    <property type="entry name" value="Carboxypeptidase-like, regulatory domain"/>
    <property type="match status" value="1"/>
</dbReference>
<keyword evidence="4 7" id="KW-0812">Transmembrane</keyword>
<evidence type="ECO:0000256" key="6">
    <source>
        <dbReference type="ARBA" id="ARBA00023237"/>
    </source>
</evidence>
<reference evidence="11" key="1">
    <citation type="submission" date="2018-02" db="EMBL/GenBank/DDBJ databases">
        <title>Genome sequencing of Solimonas sp. HR-BB.</title>
        <authorList>
            <person name="Lee Y."/>
            <person name="Jeon C.O."/>
        </authorList>
    </citation>
    <scope>NUCLEOTIDE SEQUENCE [LARGE SCALE GENOMIC DNA]</scope>
    <source>
        <strain evidence="11">HR-U</strain>
    </source>
</reference>
<dbReference type="NCBIfam" id="TIGR04057">
    <property type="entry name" value="SusC_RagA_signa"/>
    <property type="match status" value="1"/>
</dbReference>
<dbReference type="GO" id="GO:0009279">
    <property type="term" value="C:cell outer membrane"/>
    <property type="evidence" value="ECO:0007669"/>
    <property type="project" value="UniProtKB-SubCell"/>
</dbReference>
<evidence type="ECO:0000256" key="5">
    <source>
        <dbReference type="ARBA" id="ARBA00023136"/>
    </source>
</evidence>
<dbReference type="InterPro" id="IPR023997">
    <property type="entry name" value="TonB-dep_OMP_SusC/RagA_CS"/>
</dbReference>
<evidence type="ECO:0000256" key="8">
    <source>
        <dbReference type="SAM" id="SignalP"/>
    </source>
</evidence>
<feature type="domain" description="TonB-dependent receptor plug" evidence="9">
    <location>
        <begin position="113"/>
        <end position="218"/>
    </location>
</feature>
<keyword evidence="5 7" id="KW-0472">Membrane</keyword>
<feature type="signal peptide" evidence="8">
    <location>
        <begin position="1"/>
        <end position="19"/>
    </location>
</feature>
<dbReference type="InterPro" id="IPR012910">
    <property type="entry name" value="Plug_dom"/>
</dbReference>
<dbReference type="OrthoDB" id="9768177at2"/>
<feature type="chain" id="PRO_5015697506" evidence="8">
    <location>
        <begin position="20"/>
        <end position="1015"/>
    </location>
</feature>
<dbReference type="Pfam" id="PF07715">
    <property type="entry name" value="Plug"/>
    <property type="match status" value="1"/>
</dbReference>
<dbReference type="EMBL" id="PTRA01000002">
    <property type="protein sequence ID" value="PQA56762.1"/>
    <property type="molecule type" value="Genomic_DNA"/>
</dbReference>
<dbReference type="Gene3D" id="2.40.170.20">
    <property type="entry name" value="TonB-dependent receptor, beta-barrel domain"/>
    <property type="match status" value="1"/>
</dbReference>
<dbReference type="RefSeq" id="WP_104714252.1">
    <property type="nucleotide sequence ID" value="NZ_PTRA01000002.1"/>
</dbReference>
<evidence type="ECO:0000256" key="4">
    <source>
        <dbReference type="ARBA" id="ARBA00022692"/>
    </source>
</evidence>
<dbReference type="InterPro" id="IPR039426">
    <property type="entry name" value="TonB-dep_rcpt-like"/>
</dbReference>
<evidence type="ECO:0000256" key="3">
    <source>
        <dbReference type="ARBA" id="ARBA00022452"/>
    </source>
</evidence>